<sequence length="669" mass="76766">ASNRPAGRPSSQLAEGVFQEAAAVAQASILSAKRLENRRHRRPRRRIRCYRNSKALQSQNRSGFVAQKAKQHFEAAKSDQKRENQKALPTNLFDDQLLILQKRQRLNPVLRGYFLNHHPAGAPAKGVRPVPAEILQSAVQNPACVPGQRFPALRVRSAEKRGEVQIVSGKHGLDPDRVLQQNSKGKPYGPVRQVVGEIGLVRNEWVDKLVIVTQSQQKEDFYFQVLKLGDELKRKIKIVKITETRGDLVQNIELQMCNLSACRGYFLMKTQLTCQNEHILDKNLNSLVEKYQLKPLFNSHFYQQLINNEQIQCNQYFRVVKDLKCDQNETIILLNKPFLDPNLLNNSANQSYVYTPDQYFKLTPVTPINDIDIQSDLRDEKLIKFTKNHSMIAFNGQSFQYHLERLLTKKMKHRSSSKPTKKVQQERAESQLLSENLKPINSAASSKPNTPFKELVHGQFTVLFCTLYVYLQKGLLTVLASSEDLVYFKDKIPIKSFGSAFPAQDWCVEEMKQSLNSVNELIKMQLSGVFGLQFAVAREAELVAIHFGLTKPLMHHLVMKKNTVSIQFRHLNFEKAKKKIIWLMQSQYSFDVVEQRGWLMEYWADQMMLCYVGEKPVDKIKAEIKQIIVQILREIHSVYGEASTSILNQQDEREVILTSDCFELLAVVG</sequence>
<dbReference type="EMBL" id="GDID01003874">
    <property type="protein sequence ID" value="JAP92732.1"/>
    <property type="molecule type" value="Transcribed_RNA"/>
</dbReference>
<feature type="compositionally biased region" description="Basic and acidic residues" evidence="1">
    <location>
        <begin position="71"/>
        <end position="85"/>
    </location>
</feature>
<reference evidence="2" key="1">
    <citation type="submission" date="2015-07" db="EMBL/GenBank/DDBJ databases">
        <title>Adaptation to a free-living lifestyle via gene acquisitions in the diplomonad Trepomonas sp. PC1.</title>
        <authorList>
            <person name="Xu F."/>
            <person name="Jerlstrom-Hultqvist J."/>
            <person name="Kolisko M."/>
            <person name="Simpson A.G.B."/>
            <person name="Roger A.J."/>
            <person name="Svard S.G."/>
            <person name="Andersson J.O."/>
        </authorList>
    </citation>
    <scope>NUCLEOTIDE SEQUENCE</scope>
    <source>
        <strain evidence="2">PC1</strain>
    </source>
</reference>
<dbReference type="AlphaFoldDB" id="A0A146K7B2"/>
<proteinExistence type="predicted"/>
<evidence type="ECO:0000313" key="2">
    <source>
        <dbReference type="EMBL" id="JAP92732.1"/>
    </source>
</evidence>
<gene>
    <name evidence="2" type="ORF">TPC1_15224</name>
</gene>
<evidence type="ECO:0000256" key="1">
    <source>
        <dbReference type="SAM" id="MobiDB-lite"/>
    </source>
</evidence>
<name>A0A146K7B2_9EUKA</name>
<feature type="non-terminal residue" evidence="2">
    <location>
        <position position="1"/>
    </location>
</feature>
<accession>A0A146K7B2</accession>
<feature type="region of interest" description="Disordered" evidence="1">
    <location>
        <begin position="58"/>
        <end position="87"/>
    </location>
</feature>
<protein>
    <submittedName>
        <fullName evidence="2">Uncharacterized protein</fullName>
    </submittedName>
</protein>
<organism evidence="2">
    <name type="scientific">Trepomonas sp. PC1</name>
    <dbReference type="NCBI Taxonomy" id="1076344"/>
    <lineage>
        <taxon>Eukaryota</taxon>
        <taxon>Metamonada</taxon>
        <taxon>Diplomonadida</taxon>
        <taxon>Hexamitidae</taxon>
        <taxon>Hexamitinae</taxon>
        <taxon>Trepomonas</taxon>
    </lineage>
</organism>
<feature type="non-terminal residue" evidence="2">
    <location>
        <position position="669"/>
    </location>
</feature>